<protein>
    <submittedName>
        <fullName evidence="2">Uncharacterized protein</fullName>
    </submittedName>
</protein>
<sequence>MPQVRCKRRRGVSGVSWRLWRLSASCPLRLARRWKQQCVLQLSASYDCSRRLLGSGLLRGPSSALHRLRQPLTLWKERGRRKKKARISPVRQPRHGPGRGGSEGGGEAIRYHLKSARDHCSDFPHRFRGGGNVSAWHRVGERTEG</sequence>
<feature type="region of interest" description="Disordered" evidence="1">
    <location>
        <begin position="77"/>
        <end position="108"/>
    </location>
</feature>
<evidence type="ECO:0000313" key="2">
    <source>
        <dbReference type="EMBL" id="KAG7480622.1"/>
    </source>
</evidence>
<reference evidence="2" key="1">
    <citation type="submission" date="2021-01" db="EMBL/GenBank/DDBJ databases">
        <authorList>
            <person name="Zahm M."/>
            <person name="Roques C."/>
            <person name="Cabau C."/>
            <person name="Klopp C."/>
            <person name="Donnadieu C."/>
            <person name="Jouanno E."/>
            <person name="Lampietro C."/>
            <person name="Louis A."/>
            <person name="Herpin A."/>
            <person name="Echchiki A."/>
            <person name="Berthelot C."/>
            <person name="Parey E."/>
            <person name="Roest-Crollius H."/>
            <person name="Braasch I."/>
            <person name="Postlethwait J."/>
            <person name="Bobe J."/>
            <person name="Montfort J."/>
            <person name="Bouchez O."/>
            <person name="Begum T."/>
            <person name="Mejri S."/>
            <person name="Adams A."/>
            <person name="Chen W.-J."/>
            <person name="Guiguen Y."/>
        </authorList>
    </citation>
    <scope>NUCLEOTIDE SEQUENCE</scope>
    <source>
        <strain evidence="2">YG-15Mar2019-1</strain>
        <tissue evidence="2">Brain</tissue>
    </source>
</reference>
<feature type="compositionally biased region" description="Basic residues" evidence="1">
    <location>
        <begin position="78"/>
        <end position="97"/>
    </location>
</feature>
<accession>A0A9D3Q872</accession>
<gene>
    <name evidence="2" type="ORF">MATL_G00058160</name>
</gene>
<name>A0A9D3Q872_MEGAT</name>
<keyword evidence="3" id="KW-1185">Reference proteome</keyword>
<dbReference type="EMBL" id="JAFDVH010000004">
    <property type="protein sequence ID" value="KAG7480622.1"/>
    <property type="molecule type" value="Genomic_DNA"/>
</dbReference>
<feature type="compositionally biased region" description="Gly residues" evidence="1">
    <location>
        <begin position="98"/>
        <end position="107"/>
    </location>
</feature>
<organism evidence="2 3">
    <name type="scientific">Megalops atlanticus</name>
    <name type="common">Tarpon</name>
    <name type="synonym">Clupea gigantea</name>
    <dbReference type="NCBI Taxonomy" id="7932"/>
    <lineage>
        <taxon>Eukaryota</taxon>
        <taxon>Metazoa</taxon>
        <taxon>Chordata</taxon>
        <taxon>Craniata</taxon>
        <taxon>Vertebrata</taxon>
        <taxon>Euteleostomi</taxon>
        <taxon>Actinopterygii</taxon>
        <taxon>Neopterygii</taxon>
        <taxon>Teleostei</taxon>
        <taxon>Elopiformes</taxon>
        <taxon>Megalopidae</taxon>
        <taxon>Megalops</taxon>
    </lineage>
</organism>
<proteinExistence type="predicted"/>
<evidence type="ECO:0000313" key="3">
    <source>
        <dbReference type="Proteomes" id="UP001046870"/>
    </source>
</evidence>
<comment type="caution">
    <text evidence="2">The sequence shown here is derived from an EMBL/GenBank/DDBJ whole genome shotgun (WGS) entry which is preliminary data.</text>
</comment>
<dbReference type="AlphaFoldDB" id="A0A9D3Q872"/>
<dbReference type="Proteomes" id="UP001046870">
    <property type="component" value="Chromosome 4"/>
</dbReference>
<evidence type="ECO:0000256" key="1">
    <source>
        <dbReference type="SAM" id="MobiDB-lite"/>
    </source>
</evidence>